<dbReference type="PANTHER" id="PTHR31651">
    <property type="match status" value="1"/>
</dbReference>
<dbReference type="InterPro" id="IPR045033">
    <property type="entry name" value="PILS1/3/4/5/7"/>
</dbReference>
<dbReference type="OrthoDB" id="191139at2759"/>
<dbReference type="Pfam" id="PF03547">
    <property type="entry name" value="Mem_trans"/>
    <property type="match status" value="1"/>
</dbReference>
<dbReference type="GO" id="GO:0009734">
    <property type="term" value="P:auxin-activated signaling pathway"/>
    <property type="evidence" value="ECO:0007669"/>
    <property type="project" value="UniProtKB-KW"/>
</dbReference>
<feature type="transmembrane region" description="Helical" evidence="9">
    <location>
        <begin position="67"/>
        <end position="87"/>
    </location>
</feature>
<comment type="similarity">
    <text evidence="8">Belongs to the auxin efflux carrier (TC 2.A.69.2) family.</text>
</comment>
<protein>
    <submittedName>
        <fullName evidence="10">Uncharacterized protein</fullName>
    </submittedName>
</protein>
<keyword evidence="4 9" id="KW-1133">Transmembrane helix</keyword>
<dbReference type="PANTHER" id="PTHR31651:SF33">
    <property type="entry name" value="PROTEIN PIN-LIKES 1"/>
    <property type="match status" value="1"/>
</dbReference>
<proteinExistence type="inferred from homology"/>
<sequence length="259" mass="28442">MLIISCFFFLSKQEHLGRICNMGFLELLLTASMPVLEVLLVTALGLFIATESVGIFGVDARHYMNRIVFYVFTPAFVGYNLAGTVTVDSLIKMWFMPINILITFLLGSTIGWILIKLTGAPPHLRALILGVCSAGNLGNLLIVIIPAICAEPGNPFGDSANCSSNGLAYASLSMATGAIYIWSYVYNIMRVFSCTPEVNINGSSNHLEFPQETSKVFQQSFKEPLLSSTDYLISEDPADQLALSCTRDERKVKVVLFNF</sequence>
<evidence type="ECO:0000256" key="4">
    <source>
        <dbReference type="ARBA" id="ARBA00022989"/>
    </source>
</evidence>
<dbReference type="InterPro" id="IPR004776">
    <property type="entry name" value="Mem_transp_PIN-like"/>
</dbReference>
<keyword evidence="6" id="KW-0927">Auxin signaling pathway</keyword>
<evidence type="ECO:0000256" key="9">
    <source>
        <dbReference type="SAM" id="Phobius"/>
    </source>
</evidence>
<evidence type="ECO:0000256" key="1">
    <source>
        <dbReference type="ARBA" id="ARBA00004477"/>
    </source>
</evidence>
<dbReference type="GO" id="GO:0080162">
    <property type="term" value="P:endoplasmic reticulum to cytosol auxin transport"/>
    <property type="evidence" value="ECO:0007669"/>
    <property type="project" value="InterPro"/>
</dbReference>
<accession>A0A2G5C4R1</accession>
<evidence type="ECO:0000313" key="11">
    <source>
        <dbReference type="Proteomes" id="UP000230069"/>
    </source>
</evidence>
<feature type="transmembrane region" description="Helical" evidence="9">
    <location>
        <begin position="27"/>
        <end position="47"/>
    </location>
</feature>
<reference evidence="10 11" key="1">
    <citation type="submission" date="2017-09" db="EMBL/GenBank/DDBJ databases">
        <title>WGS assembly of Aquilegia coerulea Goldsmith.</title>
        <authorList>
            <person name="Hodges S."/>
            <person name="Kramer E."/>
            <person name="Nordborg M."/>
            <person name="Tomkins J."/>
            <person name="Borevitz J."/>
            <person name="Derieg N."/>
            <person name="Yan J."/>
            <person name="Mihaltcheva S."/>
            <person name="Hayes R.D."/>
            <person name="Rokhsar D."/>
        </authorList>
    </citation>
    <scope>NUCLEOTIDE SEQUENCE [LARGE SCALE GENOMIC DNA]</scope>
    <source>
        <strain evidence="11">cv. Goldsmith</strain>
    </source>
</reference>
<name>A0A2G5C4R1_AQUCA</name>
<gene>
    <name evidence="10" type="ORF">AQUCO_09500018v1</name>
</gene>
<evidence type="ECO:0000256" key="2">
    <source>
        <dbReference type="ARBA" id="ARBA00022448"/>
    </source>
</evidence>
<feature type="transmembrane region" description="Helical" evidence="9">
    <location>
        <begin position="168"/>
        <end position="186"/>
    </location>
</feature>
<evidence type="ECO:0000313" key="10">
    <source>
        <dbReference type="EMBL" id="PIA26260.1"/>
    </source>
</evidence>
<comment type="function">
    <text evidence="7">Involved in cellular auxin homeostasis by regulating auxin metabolism. Regulates intracellular auxin accumulation at the endoplasmic reticulum and thus auxin availability for nuclear auxin signaling.</text>
</comment>
<dbReference type="InParanoid" id="A0A2G5C4R1"/>
<keyword evidence="3 9" id="KW-0812">Transmembrane</keyword>
<dbReference type="GO" id="GO:0005789">
    <property type="term" value="C:endoplasmic reticulum membrane"/>
    <property type="evidence" value="ECO:0007669"/>
    <property type="project" value="UniProtKB-SubCell"/>
</dbReference>
<dbReference type="Proteomes" id="UP000230069">
    <property type="component" value="Unassembled WGS sequence"/>
</dbReference>
<feature type="transmembrane region" description="Helical" evidence="9">
    <location>
        <begin position="127"/>
        <end position="148"/>
    </location>
</feature>
<keyword evidence="11" id="KW-1185">Reference proteome</keyword>
<keyword evidence="2" id="KW-0813">Transport</keyword>
<feature type="transmembrane region" description="Helical" evidence="9">
    <location>
        <begin position="93"/>
        <end position="115"/>
    </location>
</feature>
<evidence type="ECO:0000256" key="5">
    <source>
        <dbReference type="ARBA" id="ARBA00023136"/>
    </source>
</evidence>
<keyword evidence="5 9" id="KW-0472">Membrane</keyword>
<evidence type="ECO:0000256" key="3">
    <source>
        <dbReference type="ARBA" id="ARBA00022692"/>
    </source>
</evidence>
<evidence type="ECO:0000256" key="7">
    <source>
        <dbReference type="ARBA" id="ARBA00025100"/>
    </source>
</evidence>
<evidence type="ECO:0000256" key="6">
    <source>
        <dbReference type="ARBA" id="ARBA00023294"/>
    </source>
</evidence>
<evidence type="ECO:0000256" key="8">
    <source>
        <dbReference type="ARBA" id="ARBA00025752"/>
    </source>
</evidence>
<comment type="subcellular location">
    <subcellularLocation>
        <location evidence="1">Endoplasmic reticulum membrane</location>
        <topology evidence="1">Multi-pass membrane protein</topology>
    </subcellularLocation>
</comment>
<dbReference type="AlphaFoldDB" id="A0A2G5C4R1"/>
<organism evidence="10 11">
    <name type="scientific">Aquilegia coerulea</name>
    <name type="common">Rocky mountain columbine</name>
    <dbReference type="NCBI Taxonomy" id="218851"/>
    <lineage>
        <taxon>Eukaryota</taxon>
        <taxon>Viridiplantae</taxon>
        <taxon>Streptophyta</taxon>
        <taxon>Embryophyta</taxon>
        <taxon>Tracheophyta</taxon>
        <taxon>Spermatophyta</taxon>
        <taxon>Magnoliopsida</taxon>
        <taxon>Ranunculales</taxon>
        <taxon>Ranunculaceae</taxon>
        <taxon>Thalictroideae</taxon>
        <taxon>Aquilegia</taxon>
    </lineage>
</organism>
<dbReference type="EMBL" id="KZ305112">
    <property type="protein sequence ID" value="PIA26260.1"/>
    <property type="molecule type" value="Genomic_DNA"/>
</dbReference>